<reference evidence="11 12" key="1">
    <citation type="submission" date="2015-02" db="EMBL/GenBank/DDBJ databases">
        <authorList>
            <person name="Ju K.-S."/>
            <person name="Doroghazi J.R."/>
            <person name="Metcalf W."/>
        </authorList>
    </citation>
    <scope>NUCLEOTIDE SEQUENCE [LARGE SCALE GENOMIC DNA]</scope>
    <source>
        <strain evidence="11 12">NRRL ISP-5550</strain>
    </source>
</reference>
<evidence type="ECO:0000256" key="8">
    <source>
        <dbReference type="ARBA" id="ARBA00023136"/>
    </source>
</evidence>
<keyword evidence="12" id="KW-1185">Reference proteome</keyword>
<evidence type="ECO:0000256" key="4">
    <source>
        <dbReference type="ARBA" id="ARBA00022692"/>
    </source>
</evidence>
<evidence type="ECO:0000256" key="9">
    <source>
        <dbReference type="ARBA" id="ARBA00061644"/>
    </source>
</evidence>
<dbReference type="Pfam" id="PF00005">
    <property type="entry name" value="ABC_tran"/>
    <property type="match status" value="1"/>
</dbReference>
<keyword evidence="5" id="KW-0547">Nucleotide-binding</keyword>
<accession>A0A0F4IVU0</accession>
<dbReference type="PANTHER" id="PTHR24221">
    <property type="entry name" value="ATP-BINDING CASSETTE SUB-FAMILY B"/>
    <property type="match status" value="1"/>
</dbReference>
<organism evidence="11 12">
    <name type="scientific">Streptomyces katrae</name>
    <dbReference type="NCBI Taxonomy" id="68223"/>
    <lineage>
        <taxon>Bacteria</taxon>
        <taxon>Bacillati</taxon>
        <taxon>Actinomycetota</taxon>
        <taxon>Actinomycetes</taxon>
        <taxon>Kitasatosporales</taxon>
        <taxon>Streptomycetaceae</taxon>
        <taxon>Streptomyces</taxon>
    </lineage>
</organism>
<keyword evidence="4" id="KW-0812">Transmembrane</keyword>
<dbReference type="AlphaFoldDB" id="A0A0F4IVU0"/>
<comment type="caution">
    <text evidence="11">The sequence shown here is derived from an EMBL/GenBank/DDBJ whole genome shotgun (WGS) entry which is preliminary data.</text>
</comment>
<dbReference type="eggNOG" id="COG1132">
    <property type="taxonomic scope" value="Bacteria"/>
</dbReference>
<dbReference type="Gene3D" id="3.40.50.300">
    <property type="entry name" value="P-loop containing nucleotide triphosphate hydrolases"/>
    <property type="match status" value="1"/>
</dbReference>
<gene>
    <name evidence="11" type="ORF">VR44_31715</name>
</gene>
<evidence type="ECO:0000256" key="1">
    <source>
        <dbReference type="ARBA" id="ARBA00004651"/>
    </source>
</evidence>
<dbReference type="EMBL" id="JZWV01001029">
    <property type="protein sequence ID" value="KJY25754.1"/>
    <property type="molecule type" value="Genomic_DNA"/>
</dbReference>
<evidence type="ECO:0000259" key="10">
    <source>
        <dbReference type="PROSITE" id="PS50893"/>
    </source>
</evidence>
<dbReference type="FunFam" id="3.40.50.300:FF:000299">
    <property type="entry name" value="ABC transporter ATP-binding protein/permease"/>
    <property type="match status" value="1"/>
</dbReference>
<dbReference type="GO" id="GO:0005524">
    <property type="term" value="F:ATP binding"/>
    <property type="evidence" value="ECO:0007669"/>
    <property type="project" value="UniProtKB-KW"/>
</dbReference>
<sequence length="201" mass="21608">MVARFYDPTSGRVTADGTDLRELDLTAYRHRLGVVPQESYLFPGTVRDAIAYGRPEASDAEVEAAARAVGAHDMIATLDGGYLHTVTERGRNLSAGQRQLIALARAELVDPDVLLLDEATAALDLATEAQVNQATDRLAGKRTTLVVAHRLTTAARADRVVVMERGRVVEDGSHAELLAKGGRYSVLWRTFAGEEEPAAAA</sequence>
<dbReference type="PATRIC" id="fig|68223.7.peg.3053"/>
<evidence type="ECO:0000256" key="5">
    <source>
        <dbReference type="ARBA" id="ARBA00022741"/>
    </source>
</evidence>
<dbReference type="InterPro" id="IPR027417">
    <property type="entry name" value="P-loop_NTPase"/>
</dbReference>
<keyword evidence="7" id="KW-1133">Transmembrane helix</keyword>
<evidence type="ECO:0000256" key="2">
    <source>
        <dbReference type="ARBA" id="ARBA00022448"/>
    </source>
</evidence>
<dbReference type="InterPro" id="IPR039421">
    <property type="entry name" value="Type_1_exporter"/>
</dbReference>
<dbReference type="PANTHER" id="PTHR24221:SF629">
    <property type="entry name" value="MULTIDRUG EFFLUX ATP-BINDING_PERMEASE PROTEIN RV0194"/>
    <property type="match status" value="1"/>
</dbReference>
<dbReference type="GO" id="GO:0016887">
    <property type="term" value="F:ATP hydrolysis activity"/>
    <property type="evidence" value="ECO:0007669"/>
    <property type="project" value="InterPro"/>
</dbReference>
<evidence type="ECO:0000256" key="3">
    <source>
        <dbReference type="ARBA" id="ARBA00022475"/>
    </source>
</evidence>
<dbReference type="PROSITE" id="PS50893">
    <property type="entry name" value="ABC_TRANSPORTER_2"/>
    <property type="match status" value="1"/>
</dbReference>
<evidence type="ECO:0000256" key="6">
    <source>
        <dbReference type="ARBA" id="ARBA00022840"/>
    </source>
</evidence>
<comment type="similarity">
    <text evidence="9">Belongs to the ABC transporter superfamily. Lipid exporter (TC 3.A.1.106) family.</text>
</comment>
<dbReference type="GO" id="GO:0034040">
    <property type="term" value="F:ATPase-coupled lipid transmembrane transporter activity"/>
    <property type="evidence" value="ECO:0007669"/>
    <property type="project" value="TreeGrafter"/>
</dbReference>
<evidence type="ECO:0000313" key="12">
    <source>
        <dbReference type="Proteomes" id="UP000033551"/>
    </source>
</evidence>
<dbReference type="SUPFAM" id="SSF52540">
    <property type="entry name" value="P-loop containing nucleoside triphosphate hydrolases"/>
    <property type="match status" value="1"/>
</dbReference>
<dbReference type="Proteomes" id="UP000033551">
    <property type="component" value="Unassembled WGS sequence"/>
</dbReference>
<proteinExistence type="inferred from homology"/>
<comment type="subcellular location">
    <subcellularLocation>
        <location evidence="1">Cell membrane</location>
        <topology evidence="1">Multi-pass membrane protein</topology>
    </subcellularLocation>
</comment>
<name>A0A0F4IVU0_9ACTN</name>
<dbReference type="GO" id="GO:0005886">
    <property type="term" value="C:plasma membrane"/>
    <property type="evidence" value="ECO:0007669"/>
    <property type="project" value="UniProtKB-SubCell"/>
</dbReference>
<keyword evidence="6" id="KW-0067">ATP-binding</keyword>
<keyword evidence="2" id="KW-0813">Transport</keyword>
<keyword evidence="8" id="KW-0472">Membrane</keyword>
<dbReference type="InterPro" id="IPR003439">
    <property type="entry name" value="ABC_transporter-like_ATP-bd"/>
</dbReference>
<evidence type="ECO:0000256" key="7">
    <source>
        <dbReference type="ARBA" id="ARBA00022989"/>
    </source>
</evidence>
<keyword evidence="3" id="KW-1003">Cell membrane</keyword>
<evidence type="ECO:0000313" key="11">
    <source>
        <dbReference type="EMBL" id="KJY25754.1"/>
    </source>
</evidence>
<protein>
    <recommendedName>
        <fullName evidence="10">ABC transporter domain-containing protein</fullName>
    </recommendedName>
</protein>
<feature type="domain" description="ABC transporter" evidence="10">
    <location>
        <begin position="3"/>
        <end position="190"/>
    </location>
</feature>